<evidence type="ECO:0000313" key="2">
    <source>
        <dbReference type="EMBL" id="KAB1200546.1"/>
    </source>
</evidence>
<dbReference type="AlphaFoldDB" id="A0A6A1UK58"/>
<evidence type="ECO:0000256" key="1">
    <source>
        <dbReference type="SAM" id="Phobius"/>
    </source>
</evidence>
<comment type="caution">
    <text evidence="2">The sequence shown here is derived from an EMBL/GenBank/DDBJ whole genome shotgun (WGS) entry which is preliminary data.</text>
</comment>
<sequence length="440" mass="49656">MSEFSFSSTSKKTEFSSLLLSNLYHFCFFVISHPLYFSYFVFFSPYLLKLLSFLSPLFITTFLLLLVLLTVSPDLVRQHSHVSELSESGAGFLVGTYHAVLERLQPKVLDDENHENFQQFEELEMYKIVFDTSTLGIREEPEEVLELEVKEICSESYQVLVDKSLAAGDNCTTGLEALTSNSDAHPVETRQPEITQQITGVKRLVCFFQEKNELETMSGVKEEKEVNQLGAESYKVEETKEKPSVIRSGSKAMCNEVNDTALGTKYSEKLDPKMRVNSLREGAILESPNSDCPDGEHTSQVMENSQAILGSSALGSFGSMRKEKEWRRTLACKLFEERHNVDGAEGMDLLWETYETDSNKTQAKSNTKKGKKSGIWYNEDDDEEEEEDIDGQLCCLQALKFSAGKMNLGMGRPNLVKFSKALKGVGWLHQLGRHGKKGYH</sequence>
<keyword evidence="1" id="KW-0472">Membrane</keyword>
<dbReference type="OrthoDB" id="1939140at2759"/>
<dbReference type="PANTHER" id="PTHR36760">
    <property type="entry name" value="ACIDIC LEUCINE-RICH NUCLEAR PHOSPHOPROTEIN 32 FAMILY B PROTEIN"/>
    <property type="match status" value="1"/>
</dbReference>
<gene>
    <name evidence="2" type="ORF">CJ030_MR0G006975</name>
</gene>
<dbReference type="Proteomes" id="UP000516437">
    <property type="component" value="Unassembled WGS sequence"/>
</dbReference>
<dbReference type="PANTHER" id="PTHR36760:SF1">
    <property type="entry name" value="ACIDIC LEUCINE-RICH NUCLEAR PHOSPHOPROTEIN 32 FAMILY B PROTEIN"/>
    <property type="match status" value="1"/>
</dbReference>
<keyword evidence="1" id="KW-0812">Transmembrane</keyword>
<organism evidence="2 3">
    <name type="scientific">Morella rubra</name>
    <name type="common">Chinese bayberry</name>
    <dbReference type="NCBI Taxonomy" id="262757"/>
    <lineage>
        <taxon>Eukaryota</taxon>
        <taxon>Viridiplantae</taxon>
        <taxon>Streptophyta</taxon>
        <taxon>Embryophyta</taxon>
        <taxon>Tracheophyta</taxon>
        <taxon>Spermatophyta</taxon>
        <taxon>Magnoliopsida</taxon>
        <taxon>eudicotyledons</taxon>
        <taxon>Gunneridae</taxon>
        <taxon>Pentapetalae</taxon>
        <taxon>rosids</taxon>
        <taxon>fabids</taxon>
        <taxon>Fagales</taxon>
        <taxon>Myricaceae</taxon>
        <taxon>Morella</taxon>
    </lineage>
</organism>
<reference evidence="2 3" key="1">
    <citation type="journal article" date="2019" name="Plant Biotechnol. J.">
        <title>The red bayberry genome and genetic basis of sex determination.</title>
        <authorList>
            <person name="Jia H.M."/>
            <person name="Jia H.J."/>
            <person name="Cai Q.L."/>
            <person name="Wang Y."/>
            <person name="Zhao H.B."/>
            <person name="Yang W.F."/>
            <person name="Wang G.Y."/>
            <person name="Li Y.H."/>
            <person name="Zhan D.L."/>
            <person name="Shen Y.T."/>
            <person name="Niu Q.F."/>
            <person name="Chang L."/>
            <person name="Qiu J."/>
            <person name="Zhao L."/>
            <person name="Xie H.B."/>
            <person name="Fu W.Y."/>
            <person name="Jin J."/>
            <person name="Li X.W."/>
            <person name="Jiao Y."/>
            <person name="Zhou C.C."/>
            <person name="Tu T."/>
            <person name="Chai C.Y."/>
            <person name="Gao J.L."/>
            <person name="Fan L.J."/>
            <person name="van de Weg E."/>
            <person name="Wang J.Y."/>
            <person name="Gao Z.S."/>
        </authorList>
    </citation>
    <scope>NUCLEOTIDE SEQUENCE [LARGE SCALE GENOMIC DNA]</scope>
    <source>
        <tissue evidence="2">Leaves</tissue>
    </source>
</reference>
<protein>
    <submittedName>
        <fullName evidence="2">Uncharacterized protein</fullName>
    </submittedName>
</protein>
<feature type="transmembrane region" description="Helical" evidence="1">
    <location>
        <begin position="50"/>
        <end position="71"/>
    </location>
</feature>
<feature type="transmembrane region" description="Helical" evidence="1">
    <location>
        <begin position="23"/>
        <end position="43"/>
    </location>
</feature>
<evidence type="ECO:0000313" key="3">
    <source>
        <dbReference type="Proteomes" id="UP000516437"/>
    </source>
</evidence>
<keyword evidence="1" id="KW-1133">Transmembrane helix</keyword>
<proteinExistence type="predicted"/>
<keyword evidence="3" id="KW-1185">Reference proteome</keyword>
<dbReference type="EMBL" id="RXIC02000151">
    <property type="protein sequence ID" value="KAB1200546.1"/>
    <property type="molecule type" value="Genomic_DNA"/>
</dbReference>
<name>A0A6A1UK58_9ROSI</name>
<accession>A0A6A1UK58</accession>